<dbReference type="InterPro" id="IPR050297">
    <property type="entry name" value="LipidA_mod_glycosyltrf_83"/>
</dbReference>
<keyword evidence="2" id="KW-1003">Cell membrane</keyword>
<feature type="transmembrane region" description="Helical" evidence="8">
    <location>
        <begin position="257"/>
        <end position="278"/>
    </location>
</feature>
<keyword evidence="5 8" id="KW-0812">Transmembrane</keyword>
<dbReference type="Pfam" id="PF13231">
    <property type="entry name" value="PMT_2"/>
    <property type="match status" value="1"/>
</dbReference>
<evidence type="ECO:0000256" key="3">
    <source>
        <dbReference type="ARBA" id="ARBA00022676"/>
    </source>
</evidence>
<evidence type="ECO:0000313" key="10">
    <source>
        <dbReference type="EMBL" id="OGZ68546.1"/>
    </source>
</evidence>
<feature type="transmembrane region" description="Helical" evidence="8">
    <location>
        <begin position="142"/>
        <end position="159"/>
    </location>
</feature>
<reference evidence="10 11" key="1">
    <citation type="journal article" date="2016" name="Nat. Commun.">
        <title>Thousands of microbial genomes shed light on interconnected biogeochemical processes in an aquifer system.</title>
        <authorList>
            <person name="Anantharaman K."/>
            <person name="Brown C.T."/>
            <person name="Hug L.A."/>
            <person name="Sharon I."/>
            <person name="Castelle C.J."/>
            <person name="Probst A.J."/>
            <person name="Thomas B.C."/>
            <person name="Singh A."/>
            <person name="Wilkins M.J."/>
            <person name="Karaoz U."/>
            <person name="Brodie E.L."/>
            <person name="Williams K.H."/>
            <person name="Hubbard S.S."/>
            <person name="Banfield J.F."/>
        </authorList>
    </citation>
    <scope>NUCLEOTIDE SEQUENCE [LARGE SCALE GENOMIC DNA]</scope>
</reference>
<keyword evidence="4" id="KW-0808">Transferase</keyword>
<evidence type="ECO:0000256" key="6">
    <source>
        <dbReference type="ARBA" id="ARBA00022989"/>
    </source>
</evidence>
<comment type="caution">
    <text evidence="10">The sequence shown here is derived from an EMBL/GenBank/DDBJ whole genome shotgun (WGS) entry which is preliminary data.</text>
</comment>
<feature type="transmembrane region" description="Helical" evidence="8">
    <location>
        <begin position="30"/>
        <end position="49"/>
    </location>
</feature>
<feature type="domain" description="Glycosyltransferase RgtA/B/C/D-like" evidence="9">
    <location>
        <begin position="121"/>
        <end position="272"/>
    </location>
</feature>
<accession>A0A1G2I178</accession>
<keyword evidence="6 8" id="KW-1133">Transmembrane helix</keyword>
<dbReference type="GO" id="GO:0009103">
    <property type="term" value="P:lipopolysaccharide biosynthetic process"/>
    <property type="evidence" value="ECO:0007669"/>
    <property type="project" value="UniProtKB-ARBA"/>
</dbReference>
<dbReference type="PANTHER" id="PTHR33908:SF11">
    <property type="entry name" value="MEMBRANE PROTEIN"/>
    <property type="match status" value="1"/>
</dbReference>
<gene>
    <name evidence="10" type="ORF">A3D35_02285</name>
</gene>
<evidence type="ECO:0000256" key="8">
    <source>
        <dbReference type="SAM" id="Phobius"/>
    </source>
</evidence>
<feature type="transmembrane region" description="Helical" evidence="8">
    <location>
        <begin position="232"/>
        <end position="250"/>
    </location>
</feature>
<dbReference type="PANTHER" id="PTHR33908">
    <property type="entry name" value="MANNOSYLTRANSFERASE YKCB-RELATED"/>
    <property type="match status" value="1"/>
</dbReference>
<dbReference type="STRING" id="1802206.A3D35_02285"/>
<dbReference type="GO" id="GO:0016763">
    <property type="term" value="F:pentosyltransferase activity"/>
    <property type="evidence" value="ECO:0007669"/>
    <property type="project" value="TreeGrafter"/>
</dbReference>
<evidence type="ECO:0000256" key="7">
    <source>
        <dbReference type="ARBA" id="ARBA00023136"/>
    </source>
</evidence>
<evidence type="ECO:0000313" key="11">
    <source>
        <dbReference type="Proteomes" id="UP000176421"/>
    </source>
</evidence>
<protein>
    <recommendedName>
        <fullName evidence="9">Glycosyltransferase RgtA/B/C/D-like domain-containing protein</fullName>
    </recommendedName>
</protein>
<evidence type="ECO:0000256" key="5">
    <source>
        <dbReference type="ARBA" id="ARBA00022692"/>
    </source>
</evidence>
<feature type="transmembrane region" description="Helical" evidence="8">
    <location>
        <begin position="455"/>
        <end position="474"/>
    </location>
</feature>
<evidence type="ECO:0000256" key="1">
    <source>
        <dbReference type="ARBA" id="ARBA00004651"/>
    </source>
</evidence>
<comment type="subcellular location">
    <subcellularLocation>
        <location evidence="1">Cell membrane</location>
        <topology evidence="1">Multi-pass membrane protein</topology>
    </subcellularLocation>
</comment>
<feature type="transmembrane region" description="Helical" evidence="8">
    <location>
        <begin position="179"/>
        <end position="203"/>
    </location>
</feature>
<keyword evidence="3" id="KW-0328">Glycosyltransferase</keyword>
<organism evidence="10 11">
    <name type="scientific">Candidatus Staskawiczbacteria bacterium RIFCSPHIGHO2_02_FULL_34_9</name>
    <dbReference type="NCBI Taxonomy" id="1802206"/>
    <lineage>
        <taxon>Bacteria</taxon>
        <taxon>Candidatus Staskawicziibacteriota</taxon>
    </lineage>
</organism>
<feature type="transmembrane region" description="Helical" evidence="8">
    <location>
        <begin position="112"/>
        <end position="130"/>
    </location>
</feature>
<feature type="transmembrane region" description="Helical" evidence="8">
    <location>
        <begin position="399"/>
        <end position="416"/>
    </location>
</feature>
<feature type="transmembrane region" description="Helical" evidence="8">
    <location>
        <begin position="56"/>
        <end position="76"/>
    </location>
</feature>
<keyword evidence="7 8" id="KW-0472">Membrane</keyword>
<feature type="transmembrane region" description="Helical" evidence="8">
    <location>
        <begin position="432"/>
        <end position="449"/>
    </location>
</feature>
<sequence>MGKNKKLLYTSILLFLSLGVTFFINRGMFSAFLMLFLLMGGVFWILNHYKKLTKTLSFILCLSFLIHFFLVIFIYYTDFRPFGGGADYEGYQLVAEQTAQQFLKGDFSWKNLNHYGHDFPIIIGAIYYIFGSDHLVGIFFEVWIFVMAVLFAYFIVLELGGSEKKAFYIGLFMNFYPSYAYFGSLLLKDGLVVSLALLGVLLVTKMVKKFSWNWFLLFFAVTIGVSDLRFYVGYALILGFIVSWFISSSLEFKERFYFGLALVFLIGFSPFLAGQGYFGYNALLGPGGGFLNQNKITEFREVVYNPAVFPEQTTPSPASSEIISPFNAGKISPLPTSILNGKDNPLNGRGSSFVVETGFQQGLIKFIENSLQSFAHTLLGPFVWQLRYGRQLSSLIETIPWYIFICIFIYFLGGLLKKEKLAGFWMYLKKTAPLWSFSIFALGALSLFINNYGIIARIRMPMFICLIIMMSLIIKKEYKYTKHIINRSVEMTK</sequence>
<name>A0A1G2I178_9BACT</name>
<dbReference type="GO" id="GO:0005886">
    <property type="term" value="C:plasma membrane"/>
    <property type="evidence" value="ECO:0007669"/>
    <property type="project" value="UniProtKB-SubCell"/>
</dbReference>
<proteinExistence type="predicted"/>
<dbReference type="Proteomes" id="UP000176421">
    <property type="component" value="Unassembled WGS sequence"/>
</dbReference>
<dbReference type="AlphaFoldDB" id="A0A1G2I178"/>
<feature type="transmembrane region" description="Helical" evidence="8">
    <location>
        <begin position="210"/>
        <end position="226"/>
    </location>
</feature>
<feature type="transmembrane region" description="Helical" evidence="8">
    <location>
        <begin position="7"/>
        <end position="24"/>
    </location>
</feature>
<dbReference type="EMBL" id="MHOS01000021">
    <property type="protein sequence ID" value="OGZ68546.1"/>
    <property type="molecule type" value="Genomic_DNA"/>
</dbReference>
<evidence type="ECO:0000256" key="2">
    <source>
        <dbReference type="ARBA" id="ARBA00022475"/>
    </source>
</evidence>
<dbReference type="InterPro" id="IPR038731">
    <property type="entry name" value="RgtA/B/C-like"/>
</dbReference>
<evidence type="ECO:0000259" key="9">
    <source>
        <dbReference type="Pfam" id="PF13231"/>
    </source>
</evidence>
<evidence type="ECO:0000256" key="4">
    <source>
        <dbReference type="ARBA" id="ARBA00022679"/>
    </source>
</evidence>